<dbReference type="InterPro" id="IPR043504">
    <property type="entry name" value="Peptidase_S1_PA_chymotrypsin"/>
</dbReference>
<gene>
    <name evidence="4" type="ORF">KGD83_17125</name>
</gene>
<dbReference type="PANTHER" id="PTHR24276:SF98">
    <property type="entry name" value="FI18310P1-RELATED"/>
    <property type="match status" value="1"/>
</dbReference>
<dbReference type="PRINTS" id="PR00722">
    <property type="entry name" value="CHYMOTRYPSIN"/>
</dbReference>
<reference evidence="5" key="1">
    <citation type="submission" date="2021-05" db="EMBL/GenBank/DDBJ databases">
        <title>Direct Submission.</title>
        <authorList>
            <person name="Li K."/>
            <person name="Gao J."/>
        </authorList>
    </citation>
    <scope>NUCLEOTIDE SEQUENCE [LARGE SCALE GENOMIC DNA]</scope>
    <source>
        <strain evidence="5">HDS12</strain>
    </source>
</reference>
<keyword evidence="2" id="KW-1015">Disulfide bond</keyword>
<keyword evidence="4" id="KW-0378">Hydrolase</keyword>
<dbReference type="Pfam" id="PF00089">
    <property type="entry name" value="Trypsin"/>
    <property type="match status" value="1"/>
</dbReference>
<dbReference type="PANTHER" id="PTHR24276">
    <property type="entry name" value="POLYSERASE-RELATED"/>
    <property type="match status" value="1"/>
</dbReference>
<dbReference type="Gene3D" id="2.40.10.10">
    <property type="entry name" value="Trypsin-like serine proteases"/>
    <property type="match status" value="1"/>
</dbReference>
<protein>
    <submittedName>
        <fullName evidence="4">Serine protease</fullName>
    </submittedName>
</protein>
<name>A0ABX8C0T5_9ACTN</name>
<dbReference type="EMBL" id="CP074132">
    <property type="protein sequence ID" value="QUX27067.1"/>
    <property type="molecule type" value="Genomic_DNA"/>
</dbReference>
<dbReference type="InterPro" id="IPR018114">
    <property type="entry name" value="TRYPSIN_HIS"/>
</dbReference>
<evidence type="ECO:0000259" key="3">
    <source>
        <dbReference type="PROSITE" id="PS50240"/>
    </source>
</evidence>
<dbReference type="GO" id="GO:0006508">
    <property type="term" value="P:proteolysis"/>
    <property type="evidence" value="ECO:0007669"/>
    <property type="project" value="UniProtKB-KW"/>
</dbReference>
<dbReference type="RefSeq" id="WP_212640152.1">
    <property type="nucleotide sequence ID" value="NZ_CP074132.1"/>
</dbReference>
<evidence type="ECO:0000256" key="2">
    <source>
        <dbReference type="ARBA" id="ARBA00023157"/>
    </source>
</evidence>
<dbReference type="InterPro" id="IPR050430">
    <property type="entry name" value="Peptidase_S1"/>
</dbReference>
<dbReference type="InterPro" id="IPR001254">
    <property type="entry name" value="Trypsin_dom"/>
</dbReference>
<proteinExistence type="inferred from homology"/>
<dbReference type="InterPro" id="IPR001314">
    <property type="entry name" value="Peptidase_S1A"/>
</dbReference>
<dbReference type="PROSITE" id="PS50240">
    <property type="entry name" value="TRYPSIN_DOM"/>
    <property type="match status" value="1"/>
</dbReference>
<keyword evidence="5" id="KW-1185">Reference proteome</keyword>
<feature type="domain" description="Peptidase S1" evidence="3">
    <location>
        <begin position="41"/>
        <end position="277"/>
    </location>
</feature>
<dbReference type="CDD" id="cd00190">
    <property type="entry name" value="Tryp_SPc"/>
    <property type="match status" value="1"/>
</dbReference>
<keyword evidence="4" id="KW-0645">Protease</keyword>
<sequence length="278" mass="29486">MTDSSGDRNGRSRRRTVAVAGAVGAASLLGPLTLAAPASAIIGGVDATEEYPFATALFDDGGHHYCGGSLIDEQWVLTAAHCSDFDLLGGSESISVRVGSNHLGEGGSEREVVEVVQHPDYEAEDVSDDPDYPNSFLLVRKDISLLRLDSPVEQTPVRLAEDPPEPGAAVRALGWGVADDLGQVPKPEFLQQLDTGIVPDDRCAEIDGELCSEHPTEEAQVCSADSGSPMVRGEEGDWELVGLTSRDGDYDENVSCVGPWVFTETANYAGWIADTVGR</sequence>
<dbReference type="GO" id="GO:0008233">
    <property type="term" value="F:peptidase activity"/>
    <property type="evidence" value="ECO:0007669"/>
    <property type="project" value="UniProtKB-KW"/>
</dbReference>
<dbReference type="SUPFAM" id="SSF50494">
    <property type="entry name" value="Trypsin-like serine proteases"/>
    <property type="match status" value="1"/>
</dbReference>
<dbReference type="PROSITE" id="PS51318">
    <property type="entry name" value="TAT"/>
    <property type="match status" value="1"/>
</dbReference>
<organism evidence="4 5">
    <name type="scientific">Nocardiopsis akebiae</name>
    <dbReference type="NCBI Taxonomy" id="2831968"/>
    <lineage>
        <taxon>Bacteria</taxon>
        <taxon>Bacillati</taxon>
        <taxon>Actinomycetota</taxon>
        <taxon>Actinomycetes</taxon>
        <taxon>Streptosporangiales</taxon>
        <taxon>Nocardiopsidaceae</taxon>
        <taxon>Nocardiopsis</taxon>
    </lineage>
</organism>
<dbReference type="InterPro" id="IPR009003">
    <property type="entry name" value="Peptidase_S1_PA"/>
</dbReference>
<comment type="similarity">
    <text evidence="1">Belongs to the peptidase S1 family.</text>
</comment>
<evidence type="ECO:0000313" key="5">
    <source>
        <dbReference type="Proteomes" id="UP000678016"/>
    </source>
</evidence>
<dbReference type="PROSITE" id="PS00134">
    <property type="entry name" value="TRYPSIN_HIS"/>
    <property type="match status" value="1"/>
</dbReference>
<dbReference type="Proteomes" id="UP000678016">
    <property type="component" value="Chromosome"/>
</dbReference>
<dbReference type="SMART" id="SM00020">
    <property type="entry name" value="Tryp_SPc"/>
    <property type="match status" value="1"/>
</dbReference>
<dbReference type="InterPro" id="IPR006311">
    <property type="entry name" value="TAT_signal"/>
</dbReference>
<evidence type="ECO:0000313" key="4">
    <source>
        <dbReference type="EMBL" id="QUX27067.1"/>
    </source>
</evidence>
<evidence type="ECO:0000256" key="1">
    <source>
        <dbReference type="ARBA" id="ARBA00007664"/>
    </source>
</evidence>
<accession>A0ABX8C0T5</accession>